<name>A0A6A5ZHK4_9PLEO</name>
<organism evidence="2 3">
    <name type="scientific">Lophiotrema nucula</name>
    <dbReference type="NCBI Taxonomy" id="690887"/>
    <lineage>
        <taxon>Eukaryota</taxon>
        <taxon>Fungi</taxon>
        <taxon>Dikarya</taxon>
        <taxon>Ascomycota</taxon>
        <taxon>Pezizomycotina</taxon>
        <taxon>Dothideomycetes</taxon>
        <taxon>Pleosporomycetidae</taxon>
        <taxon>Pleosporales</taxon>
        <taxon>Lophiotremataceae</taxon>
        <taxon>Lophiotrema</taxon>
    </lineage>
</organism>
<feature type="compositionally biased region" description="Acidic residues" evidence="1">
    <location>
        <begin position="277"/>
        <end position="293"/>
    </location>
</feature>
<feature type="compositionally biased region" description="Gly residues" evidence="1">
    <location>
        <begin position="549"/>
        <end position="559"/>
    </location>
</feature>
<feature type="compositionally biased region" description="Polar residues" evidence="1">
    <location>
        <begin position="334"/>
        <end position="346"/>
    </location>
</feature>
<feature type="compositionally biased region" description="Low complexity" evidence="1">
    <location>
        <begin position="587"/>
        <end position="604"/>
    </location>
</feature>
<evidence type="ECO:0000256" key="1">
    <source>
        <dbReference type="SAM" id="MobiDB-lite"/>
    </source>
</evidence>
<dbReference type="AlphaFoldDB" id="A0A6A5ZHK4"/>
<sequence length="685" mass="72660">MLSSPKKPEIKFKLRDGATALSTWNRALNNPQRDISYVSIFIEPEILVTSHVSTRDLFALAPALQRFWDDQNGRIVLPAGSVDEWSDATEDVVNELVKAAKEGKQPFIMIAWDPLWLINAHRALVLFGRDSEAVQCMRALWTLLGHCALTPEQVEWIWSTFSPHVSAIALDNKSWPEGPYICPNAGEYVQAMLWQLLNLCEEKKLDDLVVNYLELNADLKRSMDKRYRKFKLKSKYKETESAVRPNPFQGLVTNGVKKLRINEAGESKDVGKLEVTAESDDSEDETEDEDEEESKSFDNSAKKSLAPQSRATTKAAVTPLPLPKPSENLPAFNLNRSGSGMPTWNKATPAFTQAAPGKDESKDEDEDHEPAKPPKSHLKKAPAFISGGFQLGTGLNADEIKKPVNTPTNTSSIFGTSTASQVFGAAAGNHLDSQASTFHIQPQQTGTKRSAEAGDSQPGKQGAFRFGSNSASGPDTGPFASNAGNQPSEPMLSKLFGPSIRPPTDLSPSTLPTSNNIGSIFGGGSPASTTPKVTFGEGAPQSKIPSSLFGGGASSGGLGSSIFGSPNPFGNNSFRPSDPTSSSIFGPSAAATTFNPPPTTYNFSAPSLSAPNAGPQVTQPWNFTAGHNTSGSGPLNFQGGGSGGGDGSNMFDFQGSGGAGGGGGHGPSGRRFARATGAKGGRKRG</sequence>
<reference evidence="2" key="1">
    <citation type="journal article" date="2020" name="Stud. Mycol.">
        <title>101 Dothideomycetes genomes: a test case for predicting lifestyles and emergence of pathogens.</title>
        <authorList>
            <person name="Haridas S."/>
            <person name="Albert R."/>
            <person name="Binder M."/>
            <person name="Bloem J."/>
            <person name="Labutti K."/>
            <person name="Salamov A."/>
            <person name="Andreopoulos B."/>
            <person name="Baker S."/>
            <person name="Barry K."/>
            <person name="Bills G."/>
            <person name="Bluhm B."/>
            <person name="Cannon C."/>
            <person name="Castanera R."/>
            <person name="Culley D."/>
            <person name="Daum C."/>
            <person name="Ezra D."/>
            <person name="Gonzalez J."/>
            <person name="Henrissat B."/>
            <person name="Kuo A."/>
            <person name="Liang C."/>
            <person name="Lipzen A."/>
            <person name="Lutzoni F."/>
            <person name="Magnuson J."/>
            <person name="Mondo S."/>
            <person name="Nolan M."/>
            <person name="Ohm R."/>
            <person name="Pangilinan J."/>
            <person name="Park H.-J."/>
            <person name="Ramirez L."/>
            <person name="Alfaro M."/>
            <person name="Sun H."/>
            <person name="Tritt A."/>
            <person name="Yoshinaga Y."/>
            <person name="Zwiers L.-H."/>
            <person name="Turgeon B."/>
            <person name="Goodwin S."/>
            <person name="Spatafora J."/>
            <person name="Crous P."/>
            <person name="Grigoriev I."/>
        </authorList>
    </citation>
    <scope>NUCLEOTIDE SEQUENCE</scope>
    <source>
        <strain evidence="2">CBS 627.86</strain>
    </source>
</reference>
<feature type="compositionally biased region" description="Low complexity" evidence="1">
    <location>
        <begin position="502"/>
        <end position="519"/>
    </location>
</feature>
<gene>
    <name evidence="2" type="ORF">BDV96DRAFT_568949</name>
</gene>
<evidence type="ECO:0000313" key="3">
    <source>
        <dbReference type="Proteomes" id="UP000799770"/>
    </source>
</evidence>
<dbReference type="EMBL" id="ML977316">
    <property type="protein sequence ID" value="KAF2119040.1"/>
    <property type="molecule type" value="Genomic_DNA"/>
</dbReference>
<feature type="compositionally biased region" description="Gly residues" evidence="1">
    <location>
        <begin position="638"/>
        <end position="647"/>
    </location>
</feature>
<feature type="compositionally biased region" description="Polar residues" evidence="1">
    <location>
        <begin position="568"/>
        <end position="585"/>
    </location>
</feature>
<feature type="region of interest" description="Disordered" evidence="1">
    <location>
        <begin position="269"/>
        <end position="382"/>
    </location>
</feature>
<keyword evidence="3" id="KW-1185">Reference proteome</keyword>
<dbReference type="Proteomes" id="UP000799770">
    <property type="component" value="Unassembled WGS sequence"/>
</dbReference>
<feature type="compositionally biased region" description="Gly residues" evidence="1">
    <location>
        <begin position="655"/>
        <end position="667"/>
    </location>
</feature>
<proteinExistence type="predicted"/>
<evidence type="ECO:0000313" key="2">
    <source>
        <dbReference type="EMBL" id="KAF2119040.1"/>
    </source>
</evidence>
<feature type="compositionally biased region" description="Polar residues" evidence="1">
    <location>
        <begin position="605"/>
        <end position="629"/>
    </location>
</feature>
<feature type="region of interest" description="Disordered" evidence="1">
    <location>
        <begin position="440"/>
        <end position="685"/>
    </location>
</feature>
<dbReference type="OrthoDB" id="3793694at2759"/>
<protein>
    <submittedName>
        <fullName evidence="2">Uncharacterized protein</fullName>
    </submittedName>
</protein>
<accession>A0A6A5ZHK4</accession>